<organism evidence="2">
    <name type="scientific">Leishmania guyanensis</name>
    <dbReference type="NCBI Taxonomy" id="5670"/>
    <lineage>
        <taxon>Eukaryota</taxon>
        <taxon>Discoba</taxon>
        <taxon>Euglenozoa</taxon>
        <taxon>Kinetoplastea</taxon>
        <taxon>Metakinetoplastina</taxon>
        <taxon>Trypanosomatida</taxon>
        <taxon>Trypanosomatidae</taxon>
        <taxon>Leishmaniinae</taxon>
        <taxon>Leishmania</taxon>
        <taxon>Leishmania guyanensis species complex</taxon>
    </lineage>
</organism>
<keyword evidence="1" id="KW-0812">Transmembrane</keyword>
<name>A0A1E1J5C6_LEIGU</name>
<sequence length="77" mass="8588">MFLTYQVAPIWAMLVSIVTFLVLRHYDPVDLNEYAEKMHGIPPVACCSAIAIPLIILFAYNGVLKMGPKPPRSGTRK</sequence>
<evidence type="ECO:0000313" key="2">
    <source>
        <dbReference type="EMBL" id="CCM18808.1"/>
    </source>
</evidence>
<feature type="transmembrane region" description="Helical" evidence="1">
    <location>
        <begin position="41"/>
        <end position="63"/>
    </location>
</feature>
<gene>
    <name evidence="2" type="primary">LgM4147LRVhigh.34.02080.00230</name>
    <name evidence="2" type="ORF">BN36_3462930</name>
</gene>
<dbReference type="EMBL" id="CALQ01001658">
    <property type="protein sequence ID" value="CCM18808.1"/>
    <property type="molecule type" value="Genomic_DNA"/>
</dbReference>
<dbReference type="AlphaFoldDB" id="A0A1E1J5C6"/>
<accession>A0A1E1J5C6</accession>
<keyword evidence="1" id="KW-0472">Membrane</keyword>
<proteinExistence type="predicted"/>
<feature type="transmembrane region" description="Helical" evidence="1">
    <location>
        <begin position="7"/>
        <end position="26"/>
    </location>
</feature>
<reference evidence="2" key="1">
    <citation type="submission" date="2012-08" db="EMBL/GenBank/DDBJ databases">
        <title>Comparative genomics of metastatic and non-metastatic Leishmania guyanensis provides insights into polygenic factors involved in Leishmania RNA virus infection.</title>
        <authorList>
            <person name="Smith D."/>
            <person name="Hertz-Fowler C."/>
            <person name="Martin R."/>
            <person name="Dickens N."/>
            <person name="Fasel N."/>
            <person name="Falquet L."/>
            <person name="Beverley S."/>
            <person name="Zangger H."/>
            <person name="Calderon-Copete S."/>
            <person name="Mottram J."/>
            <person name="Xenarios I."/>
        </authorList>
    </citation>
    <scope>NUCLEOTIDE SEQUENCE</scope>
    <source>
        <strain evidence="2">MHOM/BR/75/M4147/SSU:IR2SAT-LUC</strain>
    </source>
</reference>
<protein>
    <submittedName>
        <fullName evidence="2">Uncharacterized protein</fullName>
    </submittedName>
</protein>
<keyword evidence="1" id="KW-1133">Transmembrane helix</keyword>
<evidence type="ECO:0000256" key="1">
    <source>
        <dbReference type="SAM" id="Phobius"/>
    </source>
</evidence>